<feature type="binding site" evidence="2">
    <location>
        <begin position="13"/>
        <end position="20"/>
    </location>
    <ligand>
        <name>ATP</name>
        <dbReference type="ChEBI" id="CHEBI:30616"/>
    </ligand>
</feature>
<dbReference type="HAMAP" id="MF_01270">
    <property type="entry name" value="AnhMurNAc_kinase"/>
    <property type="match status" value="1"/>
</dbReference>
<keyword evidence="1 2" id="KW-0119">Carbohydrate metabolism</keyword>
<dbReference type="STRING" id="1120955.SAMN03080610_02277"/>
<dbReference type="NCBIfam" id="NF007141">
    <property type="entry name" value="PRK09585.1-5"/>
    <property type="match status" value="1"/>
</dbReference>
<dbReference type="RefSeq" id="WP_280139934.1">
    <property type="nucleotide sequence ID" value="NZ_FMVW01000004.1"/>
</dbReference>
<dbReference type="PANTHER" id="PTHR30605">
    <property type="entry name" value="ANHYDRO-N-ACETYLMURAMIC ACID KINASE"/>
    <property type="match status" value="1"/>
</dbReference>
<dbReference type="GO" id="GO:0009254">
    <property type="term" value="P:peptidoglycan turnover"/>
    <property type="evidence" value="ECO:0007669"/>
    <property type="project" value="UniProtKB-UniRule"/>
</dbReference>
<dbReference type="Gene3D" id="3.30.420.40">
    <property type="match status" value="2"/>
</dbReference>
<keyword evidence="2" id="KW-0067">ATP-binding</keyword>
<evidence type="ECO:0000256" key="3">
    <source>
        <dbReference type="SAM" id="MobiDB-lite"/>
    </source>
</evidence>
<dbReference type="InterPro" id="IPR005338">
    <property type="entry name" value="Anhydro_N_Ac-Mur_kinase"/>
</dbReference>
<dbReference type="AlphaFoldDB" id="A0A1G5NKI6"/>
<organism evidence="4 5">
    <name type="scientific">Afifella marina DSM 2698</name>
    <dbReference type="NCBI Taxonomy" id="1120955"/>
    <lineage>
        <taxon>Bacteria</taxon>
        <taxon>Pseudomonadati</taxon>
        <taxon>Pseudomonadota</taxon>
        <taxon>Alphaproteobacteria</taxon>
        <taxon>Hyphomicrobiales</taxon>
        <taxon>Afifellaceae</taxon>
        <taxon>Afifella</taxon>
    </lineage>
</organism>
<dbReference type="EMBL" id="FMVW01000004">
    <property type="protein sequence ID" value="SCZ37907.1"/>
    <property type="molecule type" value="Genomic_DNA"/>
</dbReference>
<dbReference type="Pfam" id="PF03702">
    <property type="entry name" value="AnmK"/>
    <property type="match status" value="1"/>
</dbReference>
<dbReference type="GO" id="GO:0097175">
    <property type="term" value="P:1,6-anhydro-N-acetyl-beta-muramic acid catabolic process"/>
    <property type="evidence" value="ECO:0007669"/>
    <property type="project" value="UniProtKB-UniRule"/>
</dbReference>
<proteinExistence type="inferred from homology"/>
<evidence type="ECO:0000256" key="2">
    <source>
        <dbReference type="HAMAP-Rule" id="MF_01270"/>
    </source>
</evidence>
<dbReference type="UniPathway" id="UPA00343"/>
<dbReference type="PANTHER" id="PTHR30605:SF0">
    <property type="entry name" value="ANHYDRO-N-ACETYLMURAMIC ACID KINASE"/>
    <property type="match status" value="1"/>
</dbReference>
<dbReference type="UniPathway" id="UPA00544"/>
<comment type="pathway">
    <text evidence="2">Cell wall biogenesis; peptidoglycan recycling.</text>
</comment>
<reference evidence="4 5" key="1">
    <citation type="submission" date="2016-10" db="EMBL/GenBank/DDBJ databases">
        <authorList>
            <person name="de Groot N.N."/>
        </authorList>
    </citation>
    <scope>NUCLEOTIDE SEQUENCE [LARGE SCALE GENOMIC DNA]</scope>
    <source>
        <strain evidence="4 5">DSM 2698</strain>
    </source>
</reference>
<dbReference type="SUPFAM" id="SSF53067">
    <property type="entry name" value="Actin-like ATPase domain"/>
    <property type="match status" value="1"/>
</dbReference>
<evidence type="ECO:0000313" key="5">
    <source>
        <dbReference type="Proteomes" id="UP000199347"/>
    </source>
</evidence>
<comment type="pathway">
    <text evidence="2">Amino-sugar metabolism; 1,6-anhydro-N-acetylmuramate degradation.</text>
</comment>
<keyword evidence="2" id="KW-0547">Nucleotide-binding</keyword>
<dbReference type="EC" id="2.7.1.170" evidence="2"/>
<dbReference type="InterPro" id="IPR043129">
    <property type="entry name" value="ATPase_NBD"/>
</dbReference>
<feature type="region of interest" description="Disordered" evidence="3">
    <location>
        <begin position="350"/>
        <end position="371"/>
    </location>
</feature>
<keyword evidence="2" id="KW-0808">Transferase</keyword>
<comment type="function">
    <text evidence="2">Catalyzes the specific phosphorylation of 1,6-anhydro-N-acetylmuramic acid (anhMurNAc) with the simultaneous cleavage of the 1,6-anhydro ring, generating MurNAc-6-P. Is required for the utilization of anhMurNAc either imported from the medium or derived from its own cell wall murein, and thus plays a role in cell wall recycling.</text>
</comment>
<gene>
    <name evidence="2" type="primary">anmK</name>
    <name evidence="4" type="ORF">SAMN03080610_02277</name>
</gene>
<protein>
    <recommendedName>
        <fullName evidence="2">Anhydro-N-acetylmuramic acid kinase</fullName>
        <ecNumber evidence="2">2.7.1.170</ecNumber>
    </recommendedName>
    <alternativeName>
        <fullName evidence="2">AnhMurNAc kinase</fullName>
    </alternativeName>
</protein>
<dbReference type="GO" id="GO:0006040">
    <property type="term" value="P:amino sugar metabolic process"/>
    <property type="evidence" value="ECO:0007669"/>
    <property type="project" value="InterPro"/>
</dbReference>
<accession>A0A1G5NKI6</accession>
<evidence type="ECO:0000313" key="4">
    <source>
        <dbReference type="EMBL" id="SCZ37907.1"/>
    </source>
</evidence>
<evidence type="ECO:0000256" key="1">
    <source>
        <dbReference type="ARBA" id="ARBA00023277"/>
    </source>
</evidence>
<sequence length="371" mass="38919">MTKFRSTLGVISGTSMDGVDVALLESDGETVGEIGPAATYPLDDAHRALLRRAMAAAKGGAVRGEPILEEAEAAVTKAHEGALRRFVSDHALRLENITGVGFHGQTVFHAPERGLTLQLGDGQTLADSLGIPVAWDFRTADVAAGGEGAPLVPVYHRALAKRMGRGLPIAFVNIGGVANVTYVGEGDTLIALDTGPGNALIDDLLSSRRGLAFDAGGEITMRGRPDVSRVERWLAHPFFARPVPKSLDRDAFEAADVTGLDDNDAAATLAAFTASALNRGFQLLPQLPELVIVCGGGRLNRGLMKLLSTELAPAEVVAAEHLGFDGDAIEAQAFAYLALRVAEGLPLTFPGTTGAPRPLPGGRWSRPNRNN</sequence>
<keyword evidence="2 4" id="KW-0418">Kinase</keyword>
<dbReference type="GO" id="GO:0016773">
    <property type="term" value="F:phosphotransferase activity, alcohol group as acceptor"/>
    <property type="evidence" value="ECO:0007669"/>
    <property type="project" value="UniProtKB-UniRule"/>
</dbReference>
<comment type="similarity">
    <text evidence="2">Belongs to the anhydro-N-acetylmuramic acid kinase family.</text>
</comment>
<comment type="catalytic activity">
    <reaction evidence="2">
        <text>1,6-anhydro-N-acetyl-beta-muramate + ATP + H2O = N-acetyl-D-muramate 6-phosphate + ADP + H(+)</text>
        <dbReference type="Rhea" id="RHEA:24952"/>
        <dbReference type="ChEBI" id="CHEBI:15377"/>
        <dbReference type="ChEBI" id="CHEBI:15378"/>
        <dbReference type="ChEBI" id="CHEBI:30616"/>
        <dbReference type="ChEBI" id="CHEBI:58690"/>
        <dbReference type="ChEBI" id="CHEBI:58722"/>
        <dbReference type="ChEBI" id="CHEBI:456216"/>
        <dbReference type="EC" id="2.7.1.170"/>
    </reaction>
</comment>
<name>A0A1G5NKI6_AFIMA</name>
<dbReference type="Proteomes" id="UP000199347">
    <property type="component" value="Unassembled WGS sequence"/>
</dbReference>
<dbReference type="GO" id="GO:0016301">
    <property type="term" value="F:kinase activity"/>
    <property type="evidence" value="ECO:0007669"/>
    <property type="project" value="UniProtKB-KW"/>
</dbReference>
<keyword evidence="5" id="KW-1185">Reference proteome</keyword>
<dbReference type="GO" id="GO:0005524">
    <property type="term" value="F:ATP binding"/>
    <property type="evidence" value="ECO:0007669"/>
    <property type="project" value="UniProtKB-UniRule"/>
</dbReference>